<proteinExistence type="predicted"/>
<protein>
    <submittedName>
        <fullName evidence="3">Putative ribonuclease H-like domain-containing protein</fullName>
    </submittedName>
</protein>
<dbReference type="InterPro" id="IPR057670">
    <property type="entry name" value="SH3_retrovirus"/>
</dbReference>
<name>A0A6L2K4R6_TANCI</name>
<dbReference type="PANTHER" id="PTHR42648:SF32">
    <property type="entry name" value="RIBONUCLEASE H-LIKE DOMAIN, GAG-PRE-INTEGRASE DOMAIN PROTEIN-RELATED"/>
    <property type="match status" value="1"/>
</dbReference>
<evidence type="ECO:0000313" key="3">
    <source>
        <dbReference type="EMBL" id="GEU43790.1"/>
    </source>
</evidence>
<dbReference type="AlphaFoldDB" id="A0A6L2K4R6"/>
<dbReference type="SUPFAM" id="SSF53098">
    <property type="entry name" value="Ribonuclease H-like"/>
    <property type="match status" value="1"/>
</dbReference>
<evidence type="ECO:0000256" key="1">
    <source>
        <dbReference type="SAM" id="MobiDB-lite"/>
    </source>
</evidence>
<dbReference type="InterPro" id="IPR012337">
    <property type="entry name" value="RNaseH-like_sf"/>
</dbReference>
<reference evidence="3" key="1">
    <citation type="journal article" date="2019" name="Sci. Rep.">
        <title>Draft genome of Tanacetum cinerariifolium, the natural source of mosquito coil.</title>
        <authorList>
            <person name="Yamashiro T."/>
            <person name="Shiraishi A."/>
            <person name="Satake H."/>
            <person name="Nakayama K."/>
        </authorList>
    </citation>
    <scope>NUCLEOTIDE SEQUENCE</scope>
</reference>
<dbReference type="Pfam" id="PF25597">
    <property type="entry name" value="SH3_retrovirus"/>
    <property type="match status" value="1"/>
</dbReference>
<dbReference type="EMBL" id="BKCJ010001756">
    <property type="protein sequence ID" value="GEU43790.1"/>
    <property type="molecule type" value="Genomic_DNA"/>
</dbReference>
<feature type="compositionally biased region" description="Basic and acidic residues" evidence="1">
    <location>
        <begin position="153"/>
        <end position="188"/>
    </location>
</feature>
<evidence type="ECO:0000259" key="2">
    <source>
        <dbReference type="Pfam" id="PF25597"/>
    </source>
</evidence>
<feature type="region of interest" description="Disordered" evidence="1">
    <location>
        <begin position="148"/>
        <end position="202"/>
    </location>
</feature>
<dbReference type="InterPro" id="IPR039537">
    <property type="entry name" value="Retrotran_Ty1/copia-like"/>
</dbReference>
<dbReference type="GO" id="GO:0003676">
    <property type="term" value="F:nucleic acid binding"/>
    <property type="evidence" value="ECO:0007669"/>
    <property type="project" value="InterPro"/>
</dbReference>
<sequence length="577" mass="66102">MYCLVVTDDYSRFTWVFFLATTDEASGILKSFITRIDNLVDHKVKVIRCDNETKFKNREMDQFCEMKGKFDSKVDEGFFVGYSWNSKAFRVFNSRTRIVEENLHIRFSENTSNDVGTKASDNACQARKETKHVKNYILLPLWTADPPFSQDSKSSHNDGSKPSCDDGKKVDEDPRNESESKDQEKEDNVNNSTINAASTNEEKELLFDPNMLALEDLHARVDGKKIIITEASIRRDLQLADEEGVDCLPNSTIFKQLALMGFDSVSKHFNDSLLARGNTLRSDEDKMKLNELIALCTTLQNMVLELEKIKTSQNNEIASLKRMVKKLKKRNRSRTHKLKRLYKVGLTARVESLYDEESLGEDASKQGRIEAIDADEDITLVNDQDDADKDMFDVNVLGGEEVFAAAGQNENIVNITTEELTLAQALEALETSKPKVKGLVIQEPEKIRNHFAAKRAEEKMNKPPTQAQKRKIMCTYLKNMEGYKLKDLKLKEFHKIQKMFDKTFKRVKKFKDIRTELMKGKEKRAGKELIQESTKKQKIEDDKKTEKLKKLMEIILDKKEVAIDAIPLAAKPLRIVD</sequence>
<organism evidence="3">
    <name type="scientific">Tanacetum cinerariifolium</name>
    <name type="common">Dalmatian daisy</name>
    <name type="synonym">Chrysanthemum cinerariifolium</name>
    <dbReference type="NCBI Taxonomy" id="118510"/>
    <lineage>
        <taxon>Eukaryota</taxon>
        <taxon>Viridiplantae</taxon>
        <taxon>Streptophyta</taxon>
        <taxon>Embryophyta</taxon>
        <taxon>Tracheophyta</taxon>
        <taxon>Spermatophyta</taxon>
        <taxon>Magnoliopsida</taxon>
        <taxon>eudicotyledons</taxon>
        <taxon>Gunneridae</taxon>
        <taxon>Pentapetalae</taxon>
        <taxon>asterids</taxon>
        <taxon>campanulids</taxon>
        <taxon>Asterales</taxon>
        <taxon>Asteraceae</taxon>
        <taxon>Asteroideae</taxon>
        <taxon>Anthemideae</taxon>
        <taxon>Anthemidinae</taxon>
        <taxon>Tanacetum</taxon>
    </lineage>
</organism>
<comment type="caution">
    <text evidence="3">The sequence shown here is derived from an EMBL/GenBank/DDBJ whole genome shotgun (WGS) entry which is preliminary data.</text>
</comment>
<feature type="compositionally biased region" description="Polar residues" evidence="1">
    <location>
        <begin position="189"/>
        <end position="199"/>
    </location>
</feature>
<dbReference type="PANTHER" id="PTHR42648">
    <property type="entry name" value="TRANSPOSASE, PUTATIVE-RELATED"/>
    <property type="match status" value="1"/>
</dbReference>
<feature type="domain" description="Retroviral polymerase SH3-like" evidence="2">
    <location>
        <begin position="67"/>
        <end position="115"/>
    </location>
</feature>
<gene>
    <name evidence="3" type="ORF">Tci_015768</name>
</gene>
<accession>A0A6L2K4R6</accession>
<dbReference type="Gene3D" id="3.30.420.10">
    <property type="entry name" value="Ribonuclease H-like superfamily/Ribonuclease H"/>
    <property type="match status" value="1"/>
</dbReference>
<dbReference type="InterPro" id="IPR036397">
    <property type="entry name" value="RNaseH_sf"/>
</dbReference>